<dbReference type="Pfam" id="PF00403">
    <property type="entry name" value="HMA"/>
    <property type="match status" value="1"/>
</dbReference>
<dbReference type="CDD" id="cd00371">
    <property type="entry name" value="HMA"/>
    <property type="match status" value="1"/>
</dbReference>
<gene>
    <name evidence="3" type="ORF">DFO77_102177</name>
</gene>
<evidence type="ECO:0000313" key="3">
    <source>
        <dbReference type="EMBL" id="RCW39023.1"/>
    </source>
</evidence>
<evidence type="ECO:0000259" key="2">
    <source>
        <dbReference type="PROSITE" id="PS50846"/>
    </source>
</evidence>
<sequence length="124" mass="13891">MRRKMLSILSMLLIGTVAVFAQSKTEKFEVKGNCGMCETRIEKAAKSVEGVTEVSWDKETMMTKVVFDDSKTSLDAIQKAIAKAGHDTGKHRASDEVYNKLPGCCKYDRSESKDDKEDHHGHQH</sequence>
<dbReference type="PROSITE" id="PS50846">
    <property type="entry name" value="HMA_2"/>
    <property type="match status" value="1"/>
</dbReference>
<reference evidence="3 4" key="1">
    <citation type="submission" date="2018-07" db="EMBL/GenBank/DDBJ databases">
        <title>Freshwater and sediment microbial communities from various areas in North America, analyzing microbe dynamics in response to fracking.</title>
        <authorList>
            <person name="Lamendella R."/>
        </authorList>
    </citation>
    <scope>NUCLEOTIDE SEQUENCE [LARGE SCALE GENOMIC DNA]</scope>
    <source>
        <strain evidence="3 4">160A</strain>
    </source>
</reference>
<feature type="signal peptide" evidence="1">
    <location>
        <begin position="1"/>
        <end position="21"/>
    </location>
</feature>
<dbReference type="AlphaFoldDB" id="A0A368VE92"/>
<organism evidence="3 4">
    <name type="scientific">Marinilabilia salmonicolor</name>
    <dbReference type="NCBI Taxonomy" id="989"/>
    <lineage>
        <taxon>Bacteria</taxon>
        <taxon>Pseudomonadati</taxon>
        <taxon>Bacteroidota</taxon>
        <taxon>Bacteroidia</taxon>
        <taxon>Marinilabiliales</taxon>
        <taxon>Marinilabiliaceae</taxon>
        <taxon>Marinilabilia</taxon>
    </lineage>
</organism>
<comment type="caution">
    <text evidence="3">The sequence shown here is derived from an EMBL/GenBank/DDBJ whole genome shotgun (WGS) entry which is preliminary data.</text>
</comment>
<name>A0A368VE92_9BACT</name>
<evidence type="ECO:0000313" key="4">
    <source>
        <dbReference type="Proteomes" id="UP000252733"/>
    </source>
</evidence>
<dbReference type="InterPro" id="IPR036163">
    <property type="entry name" value="HMA_dom_sf"/>
</dbReference>
<accession>A0A368VE92</accession>
<keyword evidence="1" id="KW-0732">Signal</keyword>
<dbReference type="EMBL" id="QPIZ01000002">
    <property type="protein sequence ID" value="RCW39023.1"/>
    <property type="molecule type" value="Genomic_DNA"/>
</dbReference>
<dbReference type="RefSeq" id="WP_114436288.1">
    <property type="nucleotide sequence ID" value="NZ_QPIZ01000002.1"/>
</dbReference>
<dbReference type="SUPFAM" id="SSF55008">
    <property type="entry name" value="HMA, heavy metal-associated domain"/>
    <property type="match status" value="1"/>
</dbReference>
<protein>
    <submittedName>
        <fullName evidence="3">Copper chaperone CopZ</fullName>
    </submittedName>
</protein>
<dbReference type="Proteomes" id="UP000252733">
    <property type="component" value="Unassembled WGS sequence"/>
</dbReference>
<feature type="domain" description="HMA" evidence="2">
    <location>
        <begin position="23"/>
        <end position="89"/>
    </location>
</feature>
<feature type="chain" id="PRO_5017074669" evidence="1">
    <location>
        <begin position="22"/>
        <end position="124"/>
    </location>
</feature>
<dbReference type="InterPro" id="IPR006121">
    <property type="entry name" value="HMA_dom"/>
</dbReference>
<dbReference type="GO" id="GO:0046872">
    <property type="term" value="F:metal ion binding"/>
    <property type="evidence" value="ECO:0007669"/>
    <property type="project" value="InterPro"/>
</dbReference>
<keyword evidence="4" id="KW-1185">Reference proteome</keyword>
<evidence type="ECO:0000256" key="1">
    <source>
        <dbReference type="SAM" id="SignalP"/>
    </source>
</evidence>
<proteinExistence type="predicted"/>
<dbReference type="Gene3D" id="3.30.70.100">
    <property type="match status" value="1"/>
</dbReference>